<keyword evidence="2 6" id="KW-0378">Hydrolase</keyword>
<dbReference type="Gene3D" id="3.40.50.1700">
    <property type="entry name" value="Glycoside hydrolase family 3 C-terminal domain"/>
    <property type="match status" value="1"/>
</dbReference>
<comment type="caution">
    <text evidence="8">The sequence shown here is derived from an EMBL/GenBank/DDBJ whole genome shotgun (WGS) entry which is preliminary data.</text>
</comment>
<dbReference type="InterPro" id="IPR026891">
    <property type="entry name" value="Fn3-like"/>
</dbReference>
<evidence type="ECO:0000313" key="9">
    <source>
        <dbReference type="Proteomes" id="UP000650511"/>
    </source>
</evidence>
<evidence type="ECO:0000256" key="1">
    <source>
        <dbReference type="ARBA" id="ARBA00005336"/>
    </source>
</evidence>
<feature type="domain" description="Fibronectin type III-like" evidence="7">
    <location>
        <begin position="574"/>
        <end position="644"/>
    </location>
</feature>
<dbReference type="InterPro" id="IPR036962">
    <property type="entry name" value="Glyco_hydro_3_N_sf"/>
</dbReference>
<dbReference type="PRINTS" id="PR00133">
    <property type="entry name" value="GLHYDRLASE3"/>
</dbReference>
<dbReference type="RefSeq" id="WP_130649690.1">
    <property type="nucleotide sequence ID" value="NZ_BMHA01000003.1"/>
</dbReference>
<name>A0A8J3ERA3_9ACTN</name>
<comment type="function">
    <text evidence="4">Catalyzes the hydrolysis of a non-reducing terminal alpha-L-arabinopyranosidic linkage in ginsenoside Rb2 (alpha-L-arabinopyranosyl-(1-&gt;6)-alpha-D-glucopyranosyl) to release alpha-D-glucopyranosyl (Rd). It is not able to hydrolyze alpha-L-arabinofuranosyl-(1-&gt;6)-alpha-D-glucopyranosyl (Rc).</text>
</comment>
<reference evidence="8" key="1">
    <citation type="journal article" date="2014" name="Int. J. Syst. Evol. Microbiol.">
        <title>Complete genome sequence of Corynebacterium casei LMG S-19264T (=DSM 44701T), isolated from a smear-ripened cheese.</title>
        <authorList>
            <consortium name="US DOE Joint Genome Institute (JGI-PGF)"/>
            <person name="Walter F."/>
            <person name="Albersmeier A."/>
            <person name="Kalinowski J."/>
            <person name="Ruckert C."/>
        </authorList>
    </citation>
    <scope>NUCLEOTIDE SEQUENCE</scope>
    <source>
        <strain evidence="8">CGMCC 1.14988</strain>
    </source>
</reference>
<dbReference type="OrthoDB" id="3187421at2"/>
<reference evidence="8" key="2">
    <citation type="submission" date="2020-09" db="EMBL/GenBank/DDBJ databases">
        <authorList>
            <person name="Sun Q."/>
            <person name="Zhou Y."/>
        </authorList>
    </citation>
    <scope>NUCLEOTIDE SEQUENCE</scope>
    <source>
        <strain evidence="8">CGMCC 1.14988</strain>
    </source>
</reference>
<evidence type="ECO:0000256" key="5">
    <source>
        <dbReference type="ARBA" id="ARBA00074219"/>
    </source>
</evidence>
<dbReference type="GO" id="GO:0005975">
    <property type="term" value="P:carbohydrate metabolic process"/>
    <property type="evidence" value="ECO:0007669"/>
    <property type="project" value="InterPro"/>
</dbReference>
<gene>
    <name evidence="8" type="ORF">GCM10011354_09760</name>
</gene>
<organism evidence="8 9">
    <name type="scientific">Egicoccus halophilus</name>
    <dbReference type="NCBI Taxonomy" id="1670830"/>
    <lineage>
        <taxon>Bacteria</taxon>
        <taxon>Bacillati</taxon>
        <taxon>Actinomycetota</taxon>
        <taxon>Nitriliruptoria</taxon>
        <taxon>Egicoccales</taxon>
        <taxon>Egicoccaceae</taxon>
        <taxon>Egicoccus</taxon>
    </lineage>
</organism>
<dbReference type="Pfam" id="PF00933">
    <property type="entry name" value="Glyco_hydro_3"/>
    <property type="match status" value="1"/>
</dbReference>
<dbReference type="InterPro" id="IPR013783">
    <property type="entry name" value="Ig-like_fold"/>
</dbReference>
<dbReference type="InterPro" id="IPR002772">
    <property type="entry name" value="Glyco_hydro_3_C"/>
</dbReference>
<dbReference type="SMART" id="SM01217">
    <property type="entry name" value="Fn3_like"/>
    <property type="match status" value="1"/>
</dbReference>
<dbReference type="SUPFAM" id="SSF51445">
    <property type="entry name" value="(Trans)glycosidases"/>
    <property type="match status" value="1"/>
</dbReference>
<dbReference type="InterPro" id="IPR001764">
    <property type="entry name" value="Glyco_hydro_3_N"/>
</dbReference>
<dbReference type="AlphaFoldDB" id="A0A8J3ERA3"/>
<comment type="similarity">
    <text evidence="1 6">Belongs to the glycosyl hydrolase 3 family.</text>
</comment>
<dbReference type="Gene3D" id="2.60.40.10">
    <property type="entry name" value="Immunoglobulins"/>
    <property type="match status" value="1"/>
</dbReference>
<dbReference type="Pfam" id="PF14310">
    <property type="entry name" value="Fn3-like"/>
    <property type="match status" value="1"/>
</dbReference>
<dbReference type="SUPFAM" id="SSF52279">
    <property type="entry name" value="Beta-D-glucan exohydrolase, C-terminal domain"/>
    <property type="match status" value="1"/>
</dbReference>
<dbReference type="Pfam" id="PF01915">
    <property type="entry name" value="Glyco_hydro_3_C"/>
    <property type="match status" value="1"/>
</dbReference>
<dbReference type="EMBL" id="BMHA01000003">
    <property type="protein sequence ID" value="GGI04571.1"/>
    <property type="molecule type" value="Genomic_DNA"/>
</dbReference>
<keyword evidence="3" id="KW-0119">Carbohydrate metabolism</keyword>
<evidence type="ECO:0000313" key="8">
    <source>
        <dbReference type="EMBL" id="GGI04571.1"/>
    </source>
</evidence>
<evidence type="ECO:0000256" key="6">
    <source>
        <dbReference type="RuleBase" id="RU361161"/>
    </source>
</evidence>
<proteinExistence type="inferred from homology"/>
<evidence type="ECO:0000259" key="7">
    <source>
        <dbReference type="SMART" id="SM01217"/>
    </source>
</evidence>
<dbReference type="InterPro" id="IPR017853">
    <property type="entry name" value="GH"/>
</dbReference>
<sequence>MTSPTSEDLATQVRLLSGRDNWSTEAVEGHRPVVVADGPHGVRRPDADQLGIGSALPATCFPTASSLAASWDLDLIEQVGAALGRESRARDVDVLLGPGLNLKRHPAGGRNFEYFSEDPLLSGRMAAAMVRGLQSQGVGGCLKHFAVNNQEAGRMVVDVLVDDRTLRELYLTGFEIAVRESAPWTVMCAYNRVGGTYCSDHRWLLTDVLRDEWGFDGVVMSDWGAVNDRAAAVAAGLDLEMPTSGKAFDREVVAAVERGKLDAAAVERSVARLARLAERAESAVADGLAGADDAEAHHVLAGRAAAAGTVLLTNDGILPLASPGRLAVIGGFATRPRYQGAGSSQVTPTRLDTALDAFRDRLGDDTRVAFAPGYALDGSTTDTLVEAAVAAARDADVAVVFAGLPGAYESEGFDRDHLRLPDGHTRLVEAVVAVNPRTVVVLANGAPVELPWADRPAALVEGYLAGQAGGSAIVDVLLGHAEPGGRLAESFPVAAEDLPASAAFPGEPRQVRYLEGLHVGYRFHDTFAVPARFPFGHGGSYTTFAWSEVEVNGAGQRFTVSVTVTNTGERAGSEAVQVYVADVDATVHRPAQELRGFAKVHLAPGEAERVHVDLGPRAFAHWDVERRDWLVAAGTFEVRVAASSVDVRERVRIEVDGESEVPASPHRPEPLADEATFAAMFGREVPDADPVLPLHRNSTLDDLAATPLGRAVQPLLARAASRAMLGSLHEPDAATRRMFATILRESPLRSLVLFGQGRPSLAALDRVLRVLDLQPSRRRR</sequence>
<dbReference type="PROSITE" id="PS00775">
    <property type="entry name" value="GLYCOSYL_HYDROL_F3"/>
    <property type="match status" value="1"/>
</dbReference>
<evidence type="ECO:0000256" key="2">
    <source>
        <dbReference type="ARBA" id="ARBA00022801"/>
    </source>
</evidence>
<dbReference type="InterPro" id="IPR050288">
    <property type="entry name" value="Cellulose_deg_GH3"/>
</dbReference>
<accession>A0A8J3ERA3</accession>
<dbReference type="InterPro" id="IPR019800">
    <property type="entry name" value="Glyco_hydro_3_AS"/>
</dbReference>
<dbReference type="FunFam" id="2.60.40.10:FF:000495">
    <property type="entry name" value="Periplasmic beta-glucosidase"/>
    <property type="match status" value="1"/>
</dbReference>
<dbReference type="Proteomes" id="UP000650511">
    <property type="component" value="Unassembled WGS sequence"/>
</dbReference>
<dbReference type="GO" id="GO:0008422">
    <property type="term" value="F:beta-glucosidase activity"/>
    <property type="evidence" value="ECO:0007669"/>
    <property type="project" value="UniProtKB-ARBA"/>
</dbReference>
<dbReference type="PANTHER" id="PTHR42715:SF10">
    <property type="entry name" value="BETA-GLUCOSIDASE"/>
    <property type="match status" value="1"/>
</dbReference>
<evidence type="ECO:0000256" key="3">
    <source>
        <dbReference type="ARBA" id="ARBA00023277"/>
    </source>
</evidence>
<dbReference type="InterPro" id="IPR036881">
    <property type="entry name" value="Glyco_hydro_3_C_sf"/>
</dbReference>
<keyword evidence="9" id="KW-1185">Reference proteome</keyword>
<keyword evidence="6" id="KW-0326">Glycosidase</keyword>
<evidence type="ECO:0000256" key="4">
    <source>
        <dbReference type="ARBA" id="ARBA00058905"/>
    </source>
</evidence>
<dbReference type="PANTHER" id="PTHR42715">
    <property type="entry name" value="BETA-GLUCOSIDASE"/>
    <property type="match status" value="1"/>
</dbReference>
<protein>
    <recommendedName>
        <fullName evidence="5">Exo-alpha-(1-&gt;6)-L-arabinopyranosidase</fullName>
    </recommendedName>
</protein>
<dbReference type="Gene3D" id="3.20.20.300">
    <property type="entry name" value="Glycoside hydrolase, family 3, N-terminal domain"/>
    <property type="match status" value="1"/>
</dbReference>